<dbReference type="InterPro" id="IPR055747">
    <property type="entry name" value="DUF7323"/>
</dbReference>
<name>A0A2H4PF36_9CAUD</name>
<reference evidence="2 3" key="1">
    <citation type="submission" date="2017-10" db="EMBL/GenBank/DDBJ databases">
        <authorList>
            <person name="Bjanes L."/>
            <person name="Combs L."/>
            <person name="Graham A."/>
            <person name="Davis J.P."/>
            <person name="Huynh A."/>
            <person name="Julian D."/>
            <person name="Warner M.H."/>
            <person name="Garlena R.A."/>
            <person name="Russell D.A."/>
            <person name="Pope W.H."/>
            <person name="Jacobs-Sera D."/>
            <person name="Hendrix R.W."/>
            <person name="Hatfull G.F."/>
        </authorList>
    </citation>
    <scope>NUCLEOTIDE SEQUENCE [LARGE SCALE GENOMIC DNA]</scope>
</reference>
<organism evidence="2 3">
    <name type="scientific">Gordonia phage Bjanes7</name>
    <dbReference type="NCBI Taxonomy" id="2047832"/>
    <lineage>
        <taxon>Viruses</taxon>
        <taxon>Duplodnaviria</taxon>
        <taxon>Heunggongvirae</taxon>
        <taxon>Uroviricota</taxon>
        <taxon>Caudoviricetes</taxon>
        <taxon>Attisvirus</taxon>
        <taxon>Attisvirus bjanes7</taxon>
    </lineage>
</organism>
<dbReference type="Proteomes" id="UP000241574">
    <property type="component" value="Segment"/>
</dbReference>
<dbReference type="EMBL" id="MG099941">
    <property type="protein sequence ID" value="ATW60739.1"/>
    <property type="molecule type" value="Genomic_DNA"/>
</dbReference>
<evidence type="ECO:0000313" key="2">
    <source>
        <dbReference type="EMBL" id="ATW60739.1"/>
    </source>
</evidence>
<evidence type="ECO:0000313" key="3">
    <source>
        <dbReference type="Proteomes" id="UP000241574"/>
    </source>
</evidence>
<feature type="domain" description="DUF7323" evidence="1">
    <location>
        <begin position="1"/>
        <end position="52"/>
    </location>
</feature>
<accession>A0A2H4PF36</accession>
<evidence type="ECO:0000259" key="1">
    <source>
        <dbReference type="Pfam" id="PF24009"/>
    </source>
</evidence>
<keyword evidence="3" id="KW-1185">Reference proteome</keyword>
<dbReference type="Pfam" id="PF24010">
    <property type="entry name" value="DUF7324"/>
    <property type="match status" value="1"/>
</dbReference>
<gene>
    <name evidence="2" type="ORF">SEA_BJANES7_43</name>
</gene>
<dbReference type="Pfam" id="PF24009">
    <property type="entry name" value="DUF7323"/>
    <property type="match status" value="1"/>
</dbReference>
<protein>
    <recommendedName>
        <fullName evidence="1">DUF7323 domain-containing protein</fullName>
    </recommendedName>
</protein>
<dbReference type="InterPro" id="IPR055748">
    <property type="entry name" value="DUF7324"/>
</dbReference>
<proteinExistence type="predicted"/>
<sequence length="106" mass="11288">MTAAVWRPTRREAYPVLGIQGYIGDYAVSVVDLPATGPQLITIPIEDIRISPDRSIVRSLTASFHDHSRIDRCRCASTRGSGFSQAQAVAQAGAGGTASATNFPQN</sequence>